<evidence type="ECO:0000313" key="4">
    <source>
        <dbReference type="Proteomes" id="UP000654075"/>
    </source>
</evidence>
<feature type="region of interest" description="Disordered" evidence="2">
    <location>
        <begin position="1"/>
        <end position="159"/>
    </location>
</feature>
<accession>A0A813HBY4</accession>
<feature type="region of interest" description="Disordered" evidence="2">
    <location>
        <begin position="662"/>
        <end position="711"/>
    </location>
</feature>
<feature type="compositionally biased region" description="Basic and acidic residues" evidence="2">
    <location>
        <begin position="598"/>
        <end position="608"/>
    </location>
</feature>
<sequence length="1310" mass="143287">MPAPGKGGKRPPDDGGWPALPTRSGVTLTPAADSGRGKGDRVNVRFPGTPPEDVPRGKGDKGKLQSPVTPEKGASKGIPRVPGASTLTAPDASERLGIGPRPQAPPIPEARTGRWDRKGSGGKDHSGANEAPVAGPLSVAPSTLSVGPGKGAASSSSSSVVQSTLSASSTTARPGDAASGCWLRFVSSGSVSSVVPSTPSIIGPNAAGIVECPVDDCPEVDWRSCGRDDQELYAGGLVFHEVVPAPPPSMDVKDTTDANRFIDTMGTQPARRWTCKFLSCMMMDRNTRERALENSMIYVQATFEVALNDPALDDMPYKSKIDTIEKHGWILEHEIDDSKPSFFRALLKYWFNKSVDPLGFELSSTDKESLGRLAHAFAGDPQVSLWQWMRRFLHSTLFLMHEIESNLRDLELTRSSIRPKLRSYGEDFRRVPLEDYAESLWSDESSDDEVDRDYWDTRAEIPCPLRCGSATLLNSKPALQLTKKVAKDWAENCRNSYVTDVKDIVAVKRHLEQDLAKASDQTTVGIDLYPLYRFLLYRGELPELEGPTFHIWCEEEGFQQGAWRARCLKFADRVQECLDENASRGGKLAGGSCAARATTDDKPEEKVPNPKKKLTIEEQAEADEKELKFQADFAEITAKAAAEATAEAEAADAKKAHAAKIASTKSPWDGTSSAQGASAAARGSSESPADTSNQGASASGRAELASASGSADAANVVGELKRLQMEMESMRATIKALQAEKEAQPVQSRRELHLEAKHDEAVRRITLAESDPVQEHENTLVQFIDGFKEFILDKKGLAKARSGGATASDDPMGSAVQLSEFSPENLAKLPSGKRNAYAAQAWSCKFCPGVWNAPTAECCGQMAPDGKGCFHLRARCQQVVRPPIKEMFRTKEAEEISHDSSDERDMALANEEVFVDKQLRETEMKSTDPLRKEIERSNRELRHLKTEQELADKSAWFCEYCGTKNSDSAWKCVRNNSCQKPDLQREVSRQFAKKHAEWESRKRYCRKEGIENDAGPTPVFYDFRDDLLAKEADAQIAKTNAERVEKGLPALNADETSLLARHGRSSVKKPKLGGSEVGNVGGEAIDEDEPAKWAKQDPGTGSAGSSSAVQPRETKSVAGTKTRADPPWKSTGWYDHPKKAASECGCRAGSESGGTNSHSIWLKLDGPDLSSEIDYHSGLSEIATEVTTTEATGKKFFHDLKGRVKAKGAGYLFMLGSEGLLDRIRLCRARLMSGPVVPDRLQIEDRMQARLGGATTILHQRVRWVLRKERIGHLMRLELRKERQMELPCGNGAMSFLLQAWGLKTMKTVP</sequence>
<organism evidence="3 4">
    <name type="scientific">Polarella glacialis</name>
    <name type="common">Dinoflagellate</name>
    <dbReference type="NCBI Taxonomy" id="89957"/>
    <lineage>
        <taxon>Eukaryota</taxon>
        <taxon>Sar</taxon>
        <taxon>Alveolata</taxon>
        <taxon>Dinophyceae</taxon>
        <taxon>Suessiales</taxon>
        <taxon>Suessiaceae</taxon>
        <taxon>Polarella</taxon>
    </lineage>
</organism>
<feature type="compositionally biased region" description="Low complexity" evidence="2">
    <location>
        <begin position="145"/>
        <end position="159"/>
    </location>
</feature>
<gene>
    <name evidence="3" type="ORF">PGLA1383_LOCUS50654</name>
</gene>
<evidence type="ECO:0000256" key="2">
    <source>
        <dbReference type="SAM" id="MobiDB-lite"/>
    </source>
</evidence>
<feature type="compositionally biased region" description="Basic and acidic residues" evidence="2">
    <location>
        <begin position="111"/>
        <end position="127"/>
    </location>
</feature>
<dbReference type="Proteomes" id="UP000654075">
    <property type="component" value="Unassembled WGS sequence"/>
</dbReference>
<feature type="region of interest" description="Disordered" evidence="2">
    <location>
        <begin position="1055"/>
        <end position="1134"/>
    </location>
</feature>
<feature type="region of interest" description="Disordered" evidence="2">
    <location>
        <begin position="583"/>
        <end position="615"/>
    </location>
</feature>
<comment type="caution">
    <text evidence="3">The sequence shown here is derived from an EMBL/GenBank/DDBJ whole genome shotgun (WGS) entry which is preliminary data.</text>
</comment>
<protein>
    <submittedName>
        <fullName evidence="3">Uncharacterized protein</fullName>
    </submittedName>
</protein>
<feature type="compositionally biased region" description="Basic and acidic residues" evidence="2">
    <location>
        <begin position="53"/>
        <end position="63"/>
    </location>
</feature>
<keyword evidence="1" id="KW-0175">Coiled coil</keyword>
<reference evidence="3" key="1">
    <citation type="submission" date="2021-02" db="EMBL/GenBank/DDBJ databases">
        <authorList>
            <person name="Dougan E. K."/>
            <person name="Rhodes N."/>
            <person name="Thang M."/>
            <person name="Chan C."/>
        </authorList>
    </citation>
    <scope>NUCLEOTIDE SEQUENCE</scope>
</reference>
<proteinExistence type="predicted"/>
<feature type="coiled-coil region" evidence="1">
    <location>
        <begin position="713"/>
        <end position="740"/>
    </location>
</feature>
<keyword evidence="4" id="KW-1185">Reference proteome</keyword>
<evidence type="ECO:0000313" key="3">
    <source>
        <dbReference type="EMBL" id="CAE8635045.1"/>
    </source>
</evidence>
<feature type="compositionally biased region" description="Basic residues" evidence="2">
    <location>
        <begin position="1061"/>
        <end position="1071"/>
    </location>
</feature>
<name>A0A813HBY4_POLGL</name>
<feature type="compositionally biased region" description="Low complexity" evidence="2">
    <location>
        <begin position="670"/>
        <end position="689"/>
    </location>
</feature>
<dbReference type="EMBL" id="CAJNNV010031223">
    <property type="protein sequence ID" value="CAE8635045.1"/>
    <property type="molecule type" value="Genomic_DNA"/>
</dbReference>
<evidence type="ECO:0000256" key="1">
    <source>
        <dbReference type="SAM" id="Coils"/>
    </source>
</evidence>